<dbReference type="AlphaFoldDB" id="B1FTK0"/>
<comment type="caution">
    <text evidence="1">The sequence shown here is derived from an EMBL/GenBank/DDBJ whole genome shotgun (WGS) entry which is preliminary data.</text>
</comment>
<evidence type="ECO:0000313" key="1">
    <source>
        <dbReference type="EMBL" id="EDT12946.1"/>
    </source>
</evidence>
<dbReference type="EMBL" id="ABLD01000001">
    <property type="protein sequence ID" value="EDT12946.1"/>
    <property type="molecule type" value="Genomic_DNA"/>
</dbReference>
<dbReference type="Proteomes" id="UP000005045">
    <property type="component" value="Unassembled WGS sequence"/>
</dbReference>
<name>B1FTK0_PARG4</name>
<keyword evidence="2" id="KW-1185">Reference proteome</keyword>
<reference evidence="1 2" key="1">
    <citation type="submission" date="2008-03" db="EMBL/GenBank/DDBJ databases">
        <title>Sequencing of the draft genome and assembly of Burkholderia graminis C4D1M.</title>
        <authorList>
            <consortium name="US DOE Joint Genome Institute (JGI-PGF)"/>
            <person name="Copeland A."/>
            <person name="Lucas S."/>
            <person name="Lapidus A."/>
            <person name="Glavina del Rio T."/>
            <person name="Dalin E."/>
            <person name="Tice H."/>
            <person name="Bruce D."/>
            <person name="Goodwin L."/>
            <person name="Pitluck S."/>
            <person name="Larimer F."/>
            <person name="Land M.L."/>
            <person name="Hauser L."/>
            <person name="Tiedje J."/>
            <person name="Richardson P."/>
        </authorList>
    </citation>
    <scope>NUCLEOTIDE SEQUENCE [LARGE SCALE GENOMIC DNA]</scope>
    <source>
        <strain evidence="2">ATCC 700544 / DSM 17151 / LMG 18924 / NCIMB 13744 / C4D1M</strain>
    </source>
</reference>
<protein>
    <submittedName>
        <fullName evidence="1">Uncharacterized protein</fullName>
    </submittedName>
</protein>
<accession>B1FTK0</accession>
<proteinExistence type="predicted"/>
<evidence type="ECO:0000313" key="2">
    <source>
        <dbReference type="Proteomes" id="UP000005045"/>
    </source>
</evidence>
<gene>
    <name evidence="1" type="ORF">BgramDRAFT_0326</name>
</gene>
<organism evidence="1 2">
    <name type="scientific">Paraburkholderia graminis (strain ATCC 700544 / DSM 17151 / LMG 18924 / NCIMB 13744 / C4D1M)</name>
    <dbReference type="NCBI Taxonomy" id="396598"/>
    <lineage>
        <taxon>Bacteria</taxon>
        <taxon>Pseudomonadati</taxon>
        <taxon>Pseudomonadota</taxon>
        <taxon>Betaproteobacteria</taxon>
        <taxon>Burkholderiales</taxon>
        <taxon>Burkholderiaceae</taxon>
        <taxon>Paraburkholderia</taxon>
    </lineage>
</organism>
<sequence length="36" mass="3777">MRFFIFNAMSPVGGLPGVTVEVTAGDADGMLYRVSA</sequence>